<dbReference type="Pfam" id="PF02518">
    <property type="entry name" value="HATPase_c"/>
    <property type="match status" value="1"/>
</dbReference>
<evidence type="ECO:0000313" key="9">
    <source>
        <dbReference type="EMBL" id="NDP49096.1"/>
    </source>
</evidence>
<proteinExistence type="predicted"/>
<evidence type="ECO:0000256" key="5">
    <source>
        <dbReference type="ARBA" id="ARBA00022777"/>
    </source>
</evidence>
<accession>A0A7C9P943</accession>
<evidence type="ECO:0000259" key="8">
    <source>
        <dbReference type="PROSITE" id="PS50109"/>
    </source>
</evidence>
<dbReference type="InterPro" id="IPR003594">
    <property type="entry name" value="HATPase_dom"/>
</dbReference>
<keyword evidence="3" id="KW-0808">Transferase</keyword>
<dbReference type="InterPro" id="IPR050351">
    <property type="entry name" value="BphY/WalK/GraS-like"/>
</dbReference>
<dbReference type="PROSITE" id="PS50109">
    <property type="entry name" value="HIS_KIN"/>
    <property type="match status" value="1"/>
</dbReference>
<dbReference type="PANTHER" id="PTHR42878:SF7">
    <property type="entry name" value="SENSOR HISTIDINE KINASE GLRK"/>
    <property type="match status" value="1"/>
</dbReference>
<dbReference type="AlphaFoldDB" id="A0A7C9P943"/>
<keyword evidence="6" id="KW-0067">ATP-binding</keyword>
<evidence type="ECO:0000256" key="1">
    <source>
        <dbReference type="ARBA" id="ARBA00000085"/>
    </source>
</evidence>
<dbReference type="SMART" id="SM00387">
    <property type="entry name" value="HATPase_c"/>
    <property type="match status" value="1"/>
</dbReference>
<dbReference type="Gene3D" id="3.30.565.10">
    <property type="entry name" value="Histidine kinase-like ATPase, C-terminal domain"/>
    <property type="match status" value="1"/>
</dbReference>
<dbReference type="PANTHER" id="PTHR42878">
    <property type="entry name" value="TWO-COMPONENT HISTIDINE KINASE"/>
    <property type="match status" value="1"/>
</dbReference>
<evidence type="ECO:0000256" key="4">
    <source>
        <dbReference type="ARBA" id="ARBA00022741"/>
    </source>
</evidence>
<dbReference type="GO" id="GO:0007234">
    <property type="term" value="P:osmosensory signaling via phosphorelay pathway"/>
    <property type="evidence" value="ECO:0007669"/>
    <property type="project" value="TreeGrafter"/>
</dbReference>
<organism evidence="9 10">
    <name type="scientific">Sulfuriferula multivorans</name>
    <dbReference type="NCBI Taxonomy" id="1559896"/>
    <lineage>
        <taxon>Bacteria</taxon>
        <taxon>Pseudomonadati</taxon>
        <taxon>Pseudomonadota</taxon>
        <taxon>Betaproteobacteria</taxon>
        <taxon>Nitrosomonadales</taxon>
        <taxon>Sulfuricellaceae</taxon>
        <taxon>Sulfuriferula</taxon>
    </lineage>
</organism>
<keyword evidence="4" id="KW-0547">Nucleotide-binding</keyword>
<dbReference type="SUPFAM" id="SSF55874">
    <property type="entry name" value="ATPase domain of HSP90 chaperone/DNA topoisomerase II/histidine kinase"/>
    <property type="match status" value="1"/>
</dbReference>
<reference evidence="9 10" key="1">
    <citation type="submission" date="2019-09" db="EMBL/GenBank/DDBJ databases">
        <title>H2 Metabolism Revealed by Metagenomic Analysis in Subglacial Sediment of East Antarctica.</title>
        <authorList>
            <person name="Yang Z."/>
            <person name="Zhang Y."/>
            <person name="Lv Y."/>
            <person name="Yan W."/>
            <person name="Xiao X."/>
            <person name="Sun B."/>
            <person name="Ma H."/>
        </authorList>
    </citation>
    <scope>NUCLEOTIDE SEQUENCE [LARGE SCALE GENOMIC DNA]</scope>
    <source>
        <strain evidence="9">Bin2_2</strain>
    </source>
</reference>
<dbReference type="InterPro" id="IPR005467">
    <property type="entry name" value="His_kinase_dom"/>
</dbReference>
<evidence type="ECO:0000256" key="6">
    <source>
        <dbReference type="ARBA" id="ARBA00022840"/>
    </source>
</evidence>
<dbReference type="EMBL" id="JAAFGW010000208">
    <property type="protein sequence ID" value="NDP49096.1"/>
    <property type="molecule type" value="Genomic_DNA"/>
</dbReference>
<dbReference type="GO" id="GO:0005524">
    <property type="term" value="F:ATP binding"/>
    <property type="evidence" value="ECO:0007669"/>
    <property type="project" value="UniProtKB-KW"/>
</dbReference>
<keyword evidence="5 9" id="KW-0418">Kinase</keyword>
<comment type="caution">
    <text evidence="9">The sequence shown here is derived from an EMBL/GenBank/DDBJ whole genome shotgun (WGS) entry which is preliminary data.</text>
</comment>
<dbReference type="EC" id="2.7.13.3" evidence="2"/>
<evidence type="ECO:0000313" key="10">
    <source>
        <dbReference type="Proteomes" id="UP000483432"/>
    </source>
</evidence>
<dbReference type="Proteomes" id="UP000483432">
    <property type="component" value="Unassembled WGS sequence"/>
</dbReference>
<dbReference type="GO" id="GO:0000156">
    <property type="term" value="F:phosphorelay response regulator activity"/>
    <property type="evidence" value="ECO:0007669"/>
    <property type="project" value="TreeGrafter"/>
</dbReference>
<sequence>MKLEGSDFYAALIHELKNNLGLLSMTIDSIPTQGDPTHDEPIDSARLQCQEVVDRLQQALLIYKASNQPIQPNIDAYSPHDLLDTIKARAVFLSRGRLQVQVEIALDTPEIWFFDRDLIEMALINAIHNSLSHARAGISIKAKLIEGCLALIVRDDSAGYPEHILASVETNRSYRASGTGLGLQFSRLIAQSHQNQGRTGELRLHNDAGAVFCLLLP</sequence>
<comment type="catalytic activity">
    <reaction evidence="1">
        <text>ATP + protein L-histidine = ADP + protein N-phospho-L-histidine.</text>
        <dbReference type="EC" id="2.7.13.3"/>
    </reaction>
</comment>
<evidence type="ECO:0000256" key="7">
    <source>
        <dbReference type="ARBA" id="ARBA00023012"/>
    </source>
</evidence>
<name>A0A7C9P943_9PROT</name>
<dbReference type="GO" id="GO:0004673">
    <property type="term" value="F:protein histidine kinase activity"/>
    <property type="evidence" value="ECO:0007669"/>
    <property type="project" value="UniProtKB-EC"/>
</dbReference>
<gene>
    <name evidence="9" type="ORF">GZ085_12060</name>
</gene>
<protein>
    <recommendedName>
        <fullName evidence="2">histidine kinase</fullName>
        <ecNumber evidence="2">2.7.13.3</ecNumber>
    </recommendedName>
</protein>
<keyword evidence="7" id="KW-0902">Two-component regulatory system</keyword>
<evidence type="ECO:0000256" key="2">
    <source>
        <dbReference type="ARBA" id="ARBA00012438"/>
    </source>
</evidence>
<dbReference type="InterPro" id="IPR036890">
    <property type="entry name" value="HATPase_C_sf"/>
</dbReference>
<feature type="domain" description="Histidine kinase" evidence="8">
    <location>
        <begin position="11"/>
        <end position="217"/>
    </location>
</feature>
<dbReference type="GO" id="GO:0030295">
    <property type="term" value="F:protein kinase activator activity"/>
    <property type="evidence" value="ECO:0007669"/>
    <property type="project" value="TreeGrafter"/>
</dbReference>
<evidence type="ECO:0000256" key="3">
    <source>
        <dbReference type="ARBA" id="ARBA00022679"/>
    </source>
</evidence>